<gene>
    <name evidence="1" type="ORF">MLD38_025244</name>
</gene>
<evidence type="ECO:0000313" key="1">
    <source>
        <dbReference type="EMBL" id="KAI4340405.1"/>
    </source>
</evidence>
<protein>
    <submittedName>
        <fullName evidence="1">Uncharacterized protein</fullName>
    </submittedName>
</protein>
<name>A0ACB9NUR4_9MYRT</name>
<proteinExistence type="predicted"/>
<reference evidence="2" key="1">
    <citation type="journal article" date="2023" name="Front. Plant Sci.">
        <title>Chromosomal-level genome assembly of Melastoma candidum provides insights into trichome evolution.</title>
        <authorList>
            <person name="Zhong Y."/>
            <person name="Wu W."/>
            <person name="Sun C."/>
            <person name="Zou P."/>
            <person name="Liu Y."/>
            <person name="Dai S."/>
            <person name="Zhou R."/>
        </authorList>
    </citation>
    <scope>NUCLEOTIDE SEQUENCE [LARGE SCALE GENOMIC DNA]</scope>
</reference>
<dbReference type="Proteomes" id="UP001057402">
    <property type="component" value="Chromosome 7"/>
</dbReference>
<organism evidence="1 2">
    <name type="scientific">Melastoma candidum</name>
    <dbReference type="NCBI Taxonomy" id="119954"/>
    <lineage>
        <taxon>Eukaryota</taxon>
        <taxon>Viridiplantae</taxon>
        <taxon>Streptophyta</taxon>
        <taxon>Embryophyta</taxon>
        <taxon>Tracheophyta</taxon>
        <taxon>Spermatophyta</taxon>
        <taxon>Magnoliopsida</taxon>
        <taxon>eudicotyledons</taxon>
        <taxon>Gunneridae</taxon>
        <taxon>Pentapetalae</taxon>
        <taxon>rosids</taxon>
        <taxon>malvids</taxon>
        <taxon>Myrtales</taxon>
        <taxon>Melastomataceae</taxon>
        <taxon>Melastomatoideae</taxon>
        <taxon>Melastomateae</taxon>
        <taxon>Melastoma</taxon>
    </lineage>
</organism>
<sequence length="104" mass="11513">MTALRPIKLDLDNCTIIKFHSPVIMPRDTESTSRSTQYPSPSPTSNTIISREKDPAIRVPAGPFYLAREGVLGQGDDLRIDGPRQEHQADRTKGIPLYGLRDGP</sequence>
<dbReference type="EMBL" id="CM042886">
    <property type="protein sequence ID" value="KAI4340405.1"/>
    <property type="molecule type" value="Genomic_DNA"/>
</dbReference>
<keyword evidence="2" id="KW-1185">Reference proteome</keyword>
<evidence type="ECO:0000313" key="2">
    <source>
        <dbReference type="Proteomes" id="UP001057402"/>
    </source>
</evidence>
<accession>A0ACB9NUR4</accession>
<comment type="caution">
    <text evidence="1">The sequence shown here is derived from an EMBL/GenBank/DDBJ whole genome shotgun (WGS) entry which is preliminary data.</text>
</comment>